<dbReference type="SUPFAM" id="SSF53067">
    <property type="entry name" value="Actin-like ATPase domain"/>
    <property type="match status" value="2"/>
</dbReference>
<dbReference type="NCBIfam" id="TIGR03725">
    <property type="entry name" value="T6A_YeaZ"/>
    <property type="match status" value="1"/>
</dbReference>
<dbReference type="GO" id="GO:0002949">
    <property type="term" value="P:tRNA threonylcarbamoyladenosine modification"/>
    <property type="evidence" value="ECO:0007669"/>
    <property type="project" value="InterPro"/>
</dbReference>
<dbReference type="AlphaFoldDB" id="A0A2A9CX13"/>
<accession>A0A2A9CX13</accession>
<reference evidence="2 3" key="1">
    <citation type="submission" date="2017-10" db="EMBL/GenBank/DDBJ databases">
        <title>Sequencing the genomes of 1000 actinobacteria strains.</title>
        <authorList>
            <person name="Klenk H.-P."/>
        </authorList>
    </citation>
    <scope>NUCLEOTIDE SEQUENCE [LARGE SCALE GENOMIC DNA]</scope>
    <source>
        <strain evidence="2 3">DSM 21801</strain>
    </source>
</reference>
<dbReference type="InterPro" id="IPR000905">
    <property type="entry name" value="Gcp-like_dom"/>
</dbReference>
<dbReference type="RefSeq" id="WP_245866620.1">
    <property type="nucleotide sequence ID" value="NZ_PDJD01000001.1"/>
</dbReference>
<feature type="domain" description="Gcp-like" evidence="1">
    <location>
        <begin position="33"/>
        <end position="133"/>
    </location>
</feature>
<dbReference type="InterPro" id="IPR022496">
    <property type="entry name" value="T6A_TsaB"/>
</dbReference>
<dbReference type="InterPro" id="IPR043129">
    <property type="entry name" value="ATPase_NBD"/>
</dbReference>
<comment type="caution">
    <text evidence="2">The sequence shown here is derived from an EMBL/GenBank/DDBJ whole genome shotgun (WGS) entry which is preliminary data.</text>
</comment>
<dbReference type="Pfam" id="PF00814">
    <property type="entry name" value="TsaD"/>
    <property type="match status" value="1"/>
</dbReference>
<proteinExistence type="predicted"/>
<dbReference type="EMBL" id="PDJD01000001">
    <property type="protein sequence ID" value="PFG18977.1"/>
    <property type="molecule type" value="Genomic_DNA"/>
</dbReference>
<evidence type="ECO:0000259" key="1">
    <source>
        <dbReference type="Pfam" id="PF00814"/>
    </source>
</evidence>
<dbReference type="GO" id="GO:0005829">
    <property type="term" value="C:cytosol"/>
    <property type="evidence" value="ECO:0007669"/>
    <property type="project" value="TreeGrafter"/>
</dbReference>
<dbReference type="Gene3D" id="3.30.420.40">
    <property type="match status" value="2"/>
</dbReference>
<dbReference type="PANTHER" id="PTHR11735:SF11">
    <property type="entry name" value="TRNA THREONYLCARBAMOYLADENOSINE BIOSYNTHESIS PROTEIN TSAB"/>
    <property type="match status" value="1"/>
</dbReference>
<protein>
    <submittedName>
        <fullName evidence="2">tRNA threonylcarbamoyladenosine biosynthesis protein TsaB</fullName>
    </submittedName>
</protein>
<dbReference type="PANTHER" id="PTHR11735">
    <property type="entry name" value="TRNA N6-ADENOSINE THREONYLCARBAMOYLTRANSFERASE"/>
    <property type="match status" value="1"/>
</dbReference>
<organism evidence="2 3">
    <name type="scientific">Serinibacter salmoneus</name>
    <dbReference type="NCBI Taxonomy" id="556530"/>
    <lineage>
        <taxon>Bacteria</taxon>
        <taxon>Bacillati</taxon>
        <taxon>Actinomycetota</taxon>
        <taxon>Actinomycetes</taxon>
        <taxon>Micrococcales</taxon>
        <taxon>Beutenbergiaceae</taxon>
        <taxon>Serinibacter</taxon>
    </lineage>
</organism>
<gene>
    <name evidence="2" type="ORF">ATL40_0531</name>
</gene>
<dbReference type="Proteomes" id="UP000224915">
    <property type="component" value="Unassembled WGS sequence"/>
</dbReference>
<name>A0A2A9CX13_9MICO</name>
<evidence type="ECO:0000313" key="3">
    <source>
        <dbReference type="Proteomes" id="UP000224915"/>
    </source>
</evidence>
<keyword evidence="3" id="KW-1185">Reference proteome</keyword>
<evidence type="ECO:0000313" key="2">
    <source>
        <dbReference type="EMBL" id="PFG18977.1"/>
    </source>
</evidence>
<sequence length="226" mass="23023">MATILALDTSSGSAVALVRDGVTLASASSPDPRGHAERLTPLVAGVLEEASVGIGDLDAIAVGTGPAPFTGLRVGLVTAAMLARPRDLPVWGVPSLDAWAAGVAAHAPEGLSEVRIVTDARRKEVYTARYRLEPGSAGGIRLSEPHAVVRSAGLAATGEAVAGPGTDLYPQEFAAARVLAASFDVSQIALLAAARVERGEAVPTEPLYLRRPDIHGKPASAMAGGR</sequence>